<keyword evidence="5" id="KW-0813">Transport</keyword>
<evidence type="ECO:0000313" key="13">
    <source>
        <dbReference type="EMBL" id="ODQ62325.1"/>
    </source>
</evidence>
<dbReference type="GO" id="GO:0005768">
    <property type="term" value="C:endosome"/>
    <property type="evidence" value="ECO:0007669"/>
    <property type="project" value="TreeGrafter"/>
</dbReference>
<dbReference type="PANTHER" id="PTHR10555">
    <property type="entry name" value="SORTING NEXIN"/>
    <property type="match status" value="1"/>
</dbReference>
<keyword evidence="11" id="KW-0175">Coiled coil</keyword>
<evidence type="ECO:0000313" key="14">
    <source>
        <dbReference type="Proteomes" id="UP000094112"/>
    </source>
</evidence>
<dbReference type="STRING" id="683960.A0A1E3PA84"/>
<dbReference type="Pfam" id="PF09325">
    <property type="entry name" value="Vps5"/>
    <property type="match status" value="1"/>
</dbReference>
<evidence type="ECO:0000256" key="8">
    <source>
        <dbReference type="ARBA" id="ARBA00022927"/>
    </source>
</evidence>
<evidence type="ECO:0000256" key="1">
    <source>
        <dbReference type="ARBA" id="ARBA00004287"/>
    </source>
</evidence>
<dbReference type="PANTHER" id="PTHR10555:SF170">
    <property type="entry name" value="FI18122P1"/>
    <property type="match status" value="1"/>
</dbReference>
<dbReference type="Gene3D" id="3.30.1520.10">
    <property type="entry name" value="Phox-like domain"/>
    <property type="match status" value="1"/>
</dbReference>
<dbReference type="Gene3D" id="1.20.1270.60">
    <property type="entry name" value="Arfaptin homology (AH) domain/BAR domain"/>
    <property type="match status" value="1"/>
</dbReference>
<evidence type="ECO:0000256" key="3">
    <source>
        <dbReference type="ARBA" id="ARBA00004555"/>
    </source>
</evidence>
<reference evidence="13 14" key="1">
    <citation type="journal article" date="2016" name="Proc. Natl. Acad. Sci. U.S.A.">
        <title>Comparative genomics of biotechnologically important yeasts.</title>
        <authorList>
            <person name="Riley R."/>
            <person name="Haridas S."/>
            <person name="Wolfe K.H."/>
            <person name="Lopes M.R."/>
            <person name="Hittinger C.T."/>
            <person name="Goeker M."/>
            <person name="Salamov A.A."/>
            <person name="Wisecaver J.H."/>
            <person name="Long T.M."/>
            <person name="Calvey C.H."/>
            <person name="Aerts A.L."/>
            <person name="Barry K.W."/>
            <person name="Choi C."/>
            <person name="Clum A."/>
            <person name="Coughlan A.Y."/>
            <person name="Deshpande S."/>
            <person name="Douglass A.P."/>
            <person name="Hanson S.J."/>
            <person name="Klenk H.-P."/>
            <person name="LaButti K.M."/>
            <person name="Lapidus A."/>
            <person name="Lindquist E.A."/>
            <person name="Lipzen A.M."/>
            <person name="Meier-Kolthoff J.P."/>
            <person name="Ohm R.A."/>
            <person name="Otillar R.P."/>
            <person name="Pangilinan J.L."/>
            <person name="Peng Y."/>
            <person name="Rokas A."/>
            <person name="Rosa C.A."/>
            <person name="Scheuner C."/>
            <person name="Sibirny A.A."/>
            <person name="Slot J.C."/>
            <person name="Stielow J.B."/>
            <person name="Sun H."/>
            <person name="Kurtzman C.P."/>
            <person name="Blackwell M."/>
            <person name="Grigoriev I.V."/>
            <person name="Jeffries T.W."/>
        </authorList>
    </citation>
    <scope>NUCLEOTIDE SEQUENCE [LARGE SCALE GENOMIC DNA]</scope>
    <source>
        <strain evidence="14">ATCC 58044 / CBS 1984 / NCYC 433 / NRRL Y-366-8</strain>
    </source>
</reference>
<dbReference type="InterPro" id="IPR001683">
    <property type="entry name" value="PX_dom"/>
</dbReference>
<dbReference type="InterPro" id="IPR037868">
    <property type="entry name" value="PX_Vps5"/>
</dbReference>
<dbReference type="Proteomes" id="UP000094112">
    <property type="component" value="Unassembled WGS sequence"/>
</dbReference>
<dbReference type="GO" id="GO:0005794">
    <property type="term" value="C:Golgi apparatus"/>
    <property type="evidence" value="ECO:0007669"/>
    <property type="project" value="UniProtKB-SubCell"/>
</dbReference>
<keyword evidence="10" id="KW-0472">Membrane</keyword>
<dbReference type="InterPro" id="IPR036871">
    <property type="entry name" value="PX_dom_sf"/>
</dbReference>
<evidence type="ECO:0000256" key="10">
    <source>
        <dbReference type="ARBA" id="ARBA00023136"/>
    </source>
</evidence>
<dbReference type="AlphaFoldDB" id="A0A1E3PA84"/>
<dbReference type="SMART" id="SM00312">
    <property type="entry name" value="PX"/>
    <property type="match status" value="1"/>
</dbReference>
<dbReference type="InterPro" id="IPR027267">
    <property type="entry name" value="AH/BAR_dom_sf"/>
</dbReference>
<dbReference type="GeneID" id="30198528"/>
<dbReference type="FunFam" id="3.30.1520.10:FF:000013">
    <property type="entry name" value="Putative Sorting nexin 3"/>
    <property type="match status" value="1"/>
</dbReference>
<dbReference type="OrthoDB" id="271164at2759"/>
<keyword evidence="14" id="KW-1185">Reference proteome</keyword>
<dbReference type="SUPFAM" id="SSF103657">
    <property type="entry name" value="BAR/IMD domain-like"/>
    <property type="match status" value="1"/>
</dbReference>
<feature type="domain" description="PX" evidence="12">
    <location>
        <begin position="16"/>
        <end position="132"/>
    </location>
</feature>
<comment type="similarity">
    <text evidence="4">Belongs to the sorting nexin family.</text>
</comment>
<dbReference type="CDD" id="cd06861">
    <property type="entry name" value="PX_Vps5p"/>
    <property type="match status" value="1"/>
</dbReference>
<feature type="non-terminal residue" evidence="13">
    <location>
        <position position="1"/>
    </location>
</feature>
<comment type="subcellular location">
    <subcellularLocation>
        <location evidence="2">Cytoplasm</location>
    </subcellularLocation>
    <subcellularLocation>
        <location evidence="3">Golgi apparatus</location>
    </subcellularLocation>
    <subcellularLocation>
        <location evidence="1">Membrane</location>
        <topology evidence="1">Peripheral membrane protein</topology>
        <orientation evidence="1">Cytoplasmic side</orientation>
    </subcellularLocation>
</comment>
<dbReference type="FunFam" id="1.20.1270.60:FF:000022">
    <property type="entry name" value="Sorting nexin 3 protein"/>
    <property type="match status" value="1"/>
</dbReference>
<keyword evidence="7" id="KW-0597">Phosphoprotein</keyword>
<dbReference type="RefSeq" id="XP_019041532.1">
    <property type="nucleotide sequence ID" value="XM_019181282.1"/>
</dbReference>
<dbReference type="InterPro" id="IPR015404">
    <property type="entry name" value="Vps5_C"/>
</dbReference>
<dbReference type="PROSITE" id="PS50195">
    <property type="entry name" value="PX"/>
    <property type="match status" value="1"/>
</dbReference>
<dbReference type="GO" id="GO:0045053">
    <property type="term" value="P:protein retention in Golgi apparatus"/>
    <property type="evidence" value="ECO:0007669"/>
    <property type="project" value="TreeGrafter"/>
</dbReference>
<keyword evidence="9" id="KW-0333">Golgi apparatus</keyword>
<dbReference type="SUPFAM" id="SSF64268">
    <property type="entry name" value="PX domain"/>
    <property type="match status" value="1"/>
</dbReference>
<keyword evidence="8" id="KW-0653">Protein transport</keyword>
<dbReference type="GO" id="GO:0030904">
    <property type="term" value="C:retromer complex"/>
    <property type="evidence" value="ECO:0007669"/>
    <property type="project" value="UniProtKB-ARBA"/>
</dbReference>
<dbReference type="GO" id="GO:0005829">
    <property type="term" value="C:cytosol"/>
    <property type="evidence" value="ECO:0007669"/>
    <property type="project" value="GOC"/>
</dbReference>
<evidence type="ECO:0000259" key="12">
    <source>
        <dbReference type="PROSITE" id="PS50195"/>
    </source>
</evidence>
<evidence type="ECO:0000256" key="11">
    <source>
        <dbReference type="SAM" id="Coils"/>
    </source>
</evidence>
<dbReference type="Pfam" id="PF00787">
    <property type="entry name" value="PX"/>
    <property type="match status" value="1"/>
</dbReference>
<dbReference type="GO" id="GO:0015031">
    <property type="term" value="P:protein transport"/>
    <property type="evidence" value="ECO:0007669"/>
    <property type="project" value="UniProtKB-KW"/>
</dbReference>
<keyword evidence="6" id="KW-0963">Cytoplasm</keyword>
<evidence type="ECO:0000256" key="4">
    <source>
        <dbReference type="ARBA" id="ARBA00010883"/>
    </source>
</evidence>
<dbReference type="GO" id="GO:0032266">
    <property type="term" value="F:phosphatidylinositol-3-phosphate binding"/>
    <property type="evidence" value="ECO:0007669"/>
    <property type="project" value="UniProtKB-ARBA"/>
</dbReference>
<evidence type="ECO:0000256" key="7">
    <source>
        <dbReference type="ARBA" id="ARBA00022553"/>
    </source>
</evidence>
<protein>
    <recommendedName>
        <fullName evidence="12">PX domain-containing protein</fullName>
    </recommendedName>
</protein>
<evidence type="ECO:0000256" key="9">
    <source>
        <dbReference type="ARBA" id="ARBA00023034"/>
    </source>
</evidence>
<accession>A0A1E3PA84</accession>
<evidence type="ECO:0000256" key="6">
    <source>
        <dbReference type="ARBA" id="ARBA00022490"/>
    </source>
</evidence>
<proteinExistence type="inferred from homology"/>
<dbReference type="EMBL" id="KV454208">
    <property type="protein sequence ID" value="ODQ62325.1"/>
    <property type="molecule type" value="Genomic_DNA"/>
</dbReference>
<name>A0A1E3PA84_WICAA</name>
<organism evidence="13 14">
    <name type="scientific">Wickerhamomyces anomalus (strain ATCC 58044 / CBS 1984 / NCYC 433 / NRRL Y-366-8)</name>
    <name type="common">Yeast</name>
    <name type="synonym">Hansenula anomala</name>
    <dbReference type="NCBI Taxonomy" id="683960"/>
    <lineage>
        <taxon>Eukaryota</taxon>
        <taxon>Fungi</taxon>
        <taxon>Dikarya</taxon>
        <taxon>Ascomycota</taxon>
        <taxon>Saccharomycotina</taxon>
        <taxon>Saccharomycetes</taxon>
        <taxon>Phaffomycetales</taxon>
        <taxon>Wickerhamomycetaceae</taxon>
        <taxon>Wickerhamomyces</taxon>
    </lineage>
</organism>
<sequence length="402" mass="45955">QSKIHQKQKQEKEPAVKLDISVGDPIKVGDLTSAHIVYSVRTNTDSELLRSPQTVVSRRYRDFRWLYRQLQSTHPGRIIPPPPDKQAVGRFNDDFIEARRFALERMLVKISKSPVLQTDPDFIMFLQSERFSSEAREREKAAGATSTFTASEKDNDASLNASGGFLSSIGGAFSFSPKIVEPDEFFKDKKSYVEALDQQFKLFLKNLETIVIQRHDLSIVTEEFANIVATLADLEVSKSSTELFQEFSTTQLRIKELLDRLSLQDMLTLGSTLDEYQRVIGSIKTTFHQRDKILVQLAGSESELKKKQASFDKTFKYNRTHTEKIDALKLELDALEQKHNGIRSKFDDISSTIKDELATFEIEKIQDFRNSIEIFLESTIESQKEAVELWETFYDVNLSSVA</sequence>
<evidence type="ECO:0000256" key="5">
    <source>
        <dbReference type="ARBA" id="ARBA00022448"/>
    </source>
</evidence>
<evidence type="ECO:0000256" key="2">
    <source>
        <dbReference type="ARBA" id="ARBA00004496"/>
    </source>
</evidence>
<gene>
    <name evidence="13" type="ORF">WICANDRAFT_26626</name>
</gene>
<dbReference type="GO" id="GO:0042147">
    <property type="term" value="P:retrograde transport, endosome to Golgi"/>
    <property type="evidence" value="ECO:0007669"/>
    <property type="project" value="TreeGrafter"/>
</dbReference>
<feature type="coiled-coil region" evidence="11">
    <location>
        <begin position="318"/>
        <end position="345"/>
    </location>
</feature>